<organism evidence="2 3">
    <name type="scientific">Bacillus wiedmannii</name>
    <dbReference type="NCBI Taxonomy" id="1890302"/>
    <lineage>
        <taxon>Bacteria</taxon>
        <taxon>Bacillati</taxon>
        <taxon>Bacillota</taxon>
        <taxon>Bacilli</taxon>
        <taxon>Bacillales</taxon>
        <taxon>Bacillaceae</taxon>
        <taxon>Bacillus</taxon>
        <taxon>Bacillus cereus group</taxon>
    </lineage>
</organism>
<name>A0A2C5PHJ8_9BACI</name>
<feature type="non-terminal residue" evidence="2">
    <location>
        <position position="96"/>
    </location>
</feature>
<feature type="non-terminal residue" evidence="2">
    <location>
        <position position="1"/>
    </location>
</feature>
<feature type="transmembrane region" description="Helical" evidence="1">
    <location>
        <begin position="33"/>
        <end position="53"/>
    </location>
</feature>
<gene>
    <name evidence="2" type="ORF">COI65_23230</name>
</gene>
<keyword evidence="2" id="KW-0808">Transferase</keyword>
<comment type="caution">
    <text evidence="2">The sequence shown here is derived from an EMBL/GenBank/DDBJ whole genome shotgun (WGS) entry which is preliminary data.</text>
</comment>
<dbReference type="Proteomes" id="UP000222503">
    <property type="component" value="Unassembled WGS sequence"/>
</dbReference>
<accession>A0A2C5PHJ8</accession>
<feature type="transmembrane region" description="Helical" evidence="1">
    <location>
        <begin position="6"/>
        <end position="26"/>
    </location>
</feature>
<keyword evidence="1" id="KW-0472">Membrane</keyword>
<evidence type="ECO:0000313" key="3">
    <source>
        <dbReference type="Proteomes" id="UP000222503"/>
    </source>
</evidence>
<evidence type="ECO:0000313" key="2">
    <source>
        <dbReference type="EMBL" id="PHG57280.1"/>
    </source>
</evidence>
<dbReference type="AlphaFoldDB" id="A0A2C5PHJ8"/>
<dbReference type="GO" id="GO:0016740">
    <property type="term" value="F:transferase activity"/>
    <property type="evidence" value="ECO:0007669"/>
    <property type="project" value="UniProtKB-KW"/>
</dbReference>
<dbReference type="RefSeq" id="WP_218963925.1">
    <property type="nucleotide sequence ID" value="NZ_NUUQ01000053.1"/>
</dbReference>
<evidence type="ECO:0000256" key="1">
    <source>
        <dbReference type="SAM" id="Phobius"/>
    </source>
</evidence>
<keyword evidence="1" id="KW-0812">Transmembrane</keyword>
<proteinExistence type="predicted"/>
<protein>
    <submittedName>
        <fullName evidence="2">Glycosyl transferase</fullName>
    </submittedName>
</protein>
<sequence>VTDRAGLRIFAGIVWALAPTFLTALVDGRPAGVLVHLLLPWLFHAAVVAHRSWGAAGTASLLFAAVTACSPSLAPALLLLLIVALGITLGGARFRG</sequence>
<reference evidence="2 3" key="1">
    <citation type="submission" date="2017-09" db="EMBL/GenBank/DDBJ databases">
        <title>Large-scale bioinformatics analysis of Bacillus genomes uncovers conserved roles of natural products in bacterial physiology.</title>
        <authorList>
            <consortium name="Agbiome Team Llc"/>
            <person name="Bleich R.M."/>
            <person name="Grubbs K.J."/>
            <person name="Santa Maria K.C."/>
            <person name="Allen S.E."/>
            <person name="Farag S."/>
            <person name="Shank E.A."/>
            <person name="Bowers A."/>
        </authorList>
    </citation>
    <scope>NUCLEOTIDE SEQUENCE [LARGE SCALE GENOMIC DNA]</scope>
    <source>
        <strain evidence="2 3">AFS029838</strain>
    </source>
</reference>
<dbReference type="EMBL" id="NUUQ01000053">
    <property type="protein sequence ID" value="PHG57280.1"/>
    <property type="molecule type" value="Genomic_DNA"/>
</dbReference>
<feature type="transmembrane region" description="Helical" evidence="1">
    <location>
        <begin position="73"/>
        <end position="92"/>
    </location>
</feature>
<keyword evidence="1" id="KW-1133">Transmembrane helix</keyword>